<feature type="compositionally biased region" description="Basic and acidic residues" evidence="2">
    <location>
        <begin position="2375"/>
        <end position="2395"/>
    </location>
</feature>
<feature type="compositionally biased region" description="Polar residues" evidence="2">
    <location>
        <begin position="2554"/>
        <end position="2565"/>
    </location>
</feature>
<dbReference type="Gene3D" id="1.10.950.10">
    <property type="entry name" value="Villin headpiece domain"/>
    <property type="match status" value="1"/>
</dbReference>
<feature type="compositionally biased region" description="Polar residues" evidence="2">
    <location>
        <begin position="79"/>
        <end position="89"/>
    </location>
</feature>
<dbReference type="SMART" id="SM00153">
    <property type="entry name" value="VHP"/>
    <property type="match status" value="1"/>
</dbReference>
<feature type="compositionally biased region" description="Basic and acidic residues" evidence="2">
    <location>
        <begin position="2734"/>
        <end position="2751"/>
    </location>
</feature>
<feature type="compositionally biased region" description="Low complexity" evidence="2">
    <location>
        <begin position="18"/>
        <end position="27"/>
    </location>
</feature>
<feature type="compositionally biased region" description="Polar residues" evidence="2">
    <location>
        <begin position="975"/>
        <end position="989"/>
    </location>
</feature>
<feature type="compositionally biased region" description="Basic and acidic residues" evidence="2">
    <location>
        <begin position="2157"/>
        <end position="2172"/>
    </location>
</feature>
<feature type="compositionally biased region" description="Basic and acidic residues" evidence="2">
    <location>
        <begin position="481"/>
        <end position="492"/>
    </location>
</feature>
<feature type="compositionally biased region" description="Polar residues" evidence="2">
    <location>
        <begin position="906"/>
        <end position="950"/>
    </location>
</feature>
<feature type="region of interest" description="Disordered" evidence="2">
    <location>
        <begin position="1054"/>
        <end position="1132"/>
    </location>
</feature>
<feature type="compositionally biased region" description="Basic and acidic residues" evidence="2">
    <location>
        <begin position="3078"/>
        <end position="3094"/>
    </location>
</feature>
<feature type="compositionally biased region" description="Low complexity" evidence="2">
    <location>
        <begin position="2596"/>
        <end position="2613"/>
    </location>
</feature>
<dbReference type="PANTHER" id="PTHR11977:SF45">
    <property type="entry name" value="SUPERVILLIN"/>
    <property type="match status" value="1"/>
</dbReference>
<feature type="compositionally biased region" description="Basic and acidic residues" evidence="2">
    <location>
        <begin position="2181"/>
        <end position="2202"/>
    </location>
</feature>
<dbReference type="PROSITE" id="PS51089">
    <property type="entry name" value="HP"/>
    <property type="match status" value="1"/>
</dbReference>
<feature type="compositionally biased region" description="Polar residues" evidence="2">
    <location>
        <begin position="3599"/>
        <end position="3613"/>
    </location>
</feature>
<feature type="compositionally biased region" description="Basic and acidic residues" evidence="2">
    <location>
        <begin position="1265"/>
        <end position="1281"/>
    </location>
</feature>
<feature type="compositionally biased region" description="Low complexity" evidence="2">
    <location>
        <begin position="2435"/>
        <end position="2448"/>
    </location>
</feature>
<evidence type="ECO:0000313" key="4">
    <source>
        <dbReference type="EMBL" id="OWF51322.1"/>
    </source>
</evidence>
<feature type="region of interest" description="Disordered" evidence="2">
    <location>
        <begin position="1293"/>
        <end position="1625"/>
    </location>
</feature>
<feature type="region of interest" description="Disordered" evidence="2">
    <location>
        <begin position="2254"/>
        <end position="2337"/>
    </location>
</feature>
<feature type="compositionally biased region" description="Basic and acidic residues" evidence="2">
    <location>
        <begin position="411"/>
        <end position="430"/>
    </location>
</feature>
<name>A0A210QRF5_MIZYE</name>
<feature type="compositionally biased region" description="Basic and acidic residues" evidence="2">
    <location>
        <begin position="1943"/>
        <end position="1976"/>
    </location>
</feature>
<feature type="compositionally biased region" description="Basic and acidic residues" evidence="2">
    <location>
        <begin position="2254"/>
        <end position="2268"/>
    </location>
</feature>
<evidence type="ECO:0000259" key="3">
    <source>
        <dbReference type="PROSITE" id="PS51089"/>
    </source>
</evidence>
<feature type="compositionally biased region" description="Basic and acidic residues" evidence="2">
    <location>
        <begin position="596"/>
        <end position="620"/>
    </location>
</feature>
<feature type="compositionally biased region" description="Polar residues" evidence="2">
    <location>
        <begin position="97"/>
        <end position="109"/>
    </location>
</feature>
<feature type="compositionally biased region" description="Basic and acidic residues" evidence="2">
    <location>
        <begin position="990"/>
        <end position="1004"/>
    </location>
</feature>
<dbReference type="CDD" id="cd11293">
    <property type="entry name" value="gelsolin_S4_like"/>
    <property type="match status" value="1"/>
</dbReference>
<feature type="compositionally biased region" description="Polar residues" evidence="2">
    <location>
        <begin position="3867"/>
        <end position="3876"/>
    </location>
</feature>
<dbReference type="GO" id="GO:0005546">
    <property type="term" value="F:phosphatidylinositol-4,5-bisphosphate binding"/>
    <property type="evidence" value="ECO:0007669"/>
    <property type="project" value="TreeGrafter"/>
</dbReference>
<feature type="compositionally biased region" description="Basic and acidic residues" evidence="2">
    <location>
        <begin position="2476"/>
        <end position="2496"/>
    </location>
</feature>
<feature type="region of interest" description="Disordered" evidence="2">
    <location>
        <begin position="1253"/>
        <end position="1281"/>
    </location>
</feature>
<feature type="compositionally biased region" description="Polar residues" evidence="2">
    <location>
        <begin position="462"/>
        <end position="479"/>
    </location>
</feature>
<dbReference type="GO" id="GO:0008154">
    <property type="term" value="P:actin polymerization or depolymerization"/>
    <property type="evidence" value="ECO:0007669"/>
    <property type="project" value="TreeGrafter"/>
</dbReference>
<comment type="caution">
    <text evidence="4">The sequence shown here is derived from an EMBL/GenBank/DDBJ whole genome shotgun (WGS) entry which is preliminary data.</text>
</comment>
<feature type="compositionally biased region" description="Basic and acidic residues" evidence="2">
    <location>
        <begin position="385"/>
        <end position="397"/>
    </location>
</feature>
<feature type="region of interest" description="Disordered" evidence="2">
    <location>
        <begin position="906"/>
        <end position="1041"/>
    </location>
</feature>
<dbReference type="SUPFAM" id="SSF47050">
    <property type="entry name" value="VHP, Villin headpiece domain"/>
    <property type="match status" value="1"/>
</dbReference>
<dbReference type="InterPro" id="IPR007123">
    <property type="entry name" value="Gelsolin-like_dom"/>
</dbReference>
<feature type="region of interest" description="Disordered" evidence="2">
    <location>
        <begin position="2421"/>
        <end position="2693"/>
    </location>
</feature>
<feature type="compositionally biased region" description="Basic and acidic residues" evidence="2">
    <location>
        <begin position="3193"/>
        <end position="3204"/>
    </location>
</feature>
<feature type="compositionally biased region" description="Basic and acidic residues" evidence="2">
    <location>
        <begin position="3624"/>
        <end position="3666"/>
    </location>
</feature>
<feature type="compositionally biased region" description="Basic and acidic residues" evidence="2">
    <location>
        <begin position="3408"/>
        <end position="3436"/>
    </location>
</feature>
<feature type="compositionally biased region" description="Low complexity" evidence="2">
    <location>
        <begin position="626"/>
        <end position="651"/>
    </location>
</feature>
<accession>A0A210QRF5</accession>
<feature type="region of interest" description="Disordered" evidence="2">
    <location>
        <begin position="3129"/>
        <end position="3166"/>
    </location>
</feature>
<feature type="compositionally biased region" description="Basic and acidic residues" evidence="2">
    <location>
        <begin position="2641"/>
        <end position="2650"/>
    </location>
</feature>
<feature type="compositionally biased region" description="Polar residues" evidence="2">
    <location>
        <begin position="3673"/>
        <end position="3688"/>
    </location>
</feature>
<feature type="compositionally biased region" description="Low complexity" evidence="2">
    <location>
        <begin position="36"/>
        <end position="54"/>
    </location>
</feature>
<feature type="compositionally biased region" description="Basic and acidic residues" evidence="2">
    <location>
        <begin position="1014"/>
        <end position="1041"/>
    </location>
</feature>
<dbReference type="STRING" id="6573.A0A210QRF5"/>
<feature type="compositionally biased region" description="Basic and acidic residues" evidence="2">
    <location>
        <begin position="3833"/>
        <end position="3842"/>
    </location>
</feature>
<feature type="compositionally biased region" description="Polar residues" evidence="2">
    <location>
        <begin position="1393"/>
        <end position="1403"/>
    </location>
</feature>
<feature type="compositionally biased region" description="Polar residues" evidence="2">
    <location>
        <begin position="1561"/>
        <end position="1607"/>
    </location>
</feature>
<feature type="region of interest" description="Disordered" evidence="2">
    <location>
        <begin position="3237"/>
        <end position="3272"/>
    </location>
</feature>
<feature type="compositionally biased region" description="Basic and acidic residues" evidence="2">
    <location>
        <begin position="3894"/>
        <end position="3929"/>
    </location>
</feature>
<feature type="compositionally biased region" description="Polar residues" evidence="2">
    <location>
        <begin position="3152"/>
        <end position="3166"/>
    </location>
</feature>
<feature type="compositionally biased region" description="Low complexity" evidence="2">
    <location>
        <begin position="2068"/>
        <end position="2082"/>
    </location>
</feature>
<feature type="compositionally biased region" description="Polar residues" evidence="2">
    <location>
        <begin position="702"/>
        <end position="733"/>
    </location>
</feature>
<dbReference type="Pfam" id="PF00626">
    <property type="entry name" value="Gelsolin"/>
    <property type="match status" value="1"/>
</dbReference>
<feature type="compositionally biased region" description="Basic and acidic residues" evidence="2">
    <location>
        <begin position="844"/>
        <end position="853"/>
    </location>
</feature>
<feature type="compositionally biased region" description="Basic and acidic residues" evidence="2">
    <location>
        <begin position="770"/>
        <end position="791"/>
    </location>
</feature>
<evidence type="ECO:0000256" key="1">
    <source>
        <dbReference type="ARBA" id="ARBA00008418"/>
    </source>
</evidence>
<feature type="compositionally biased region" description="Polar residues" evidence="2">
    <location>
        <begin position="1182"/>
        <end position="1218"/>
    </location>
</feature>
<feature type="compositionally biased region" description="Basic and acidic residues" evidence="2">
    <location>
        <begin position="2115"/>
        <end position="2150"/>
    </location>
</feature>
<feature type="region of interest" description="Disordered" evidence="2">
    <location>
        <begin position="3059"/>
        <end position="3110"/>
    </location>
</feature>
<feature type="compositionally biased region" description="Basic and acidic residues" evidence="2">
    <location>
        <begin position="3708"/>
        <end position="3775"/>
    </location>
</feature>
<feature type="compositionally biased region" description="Polar residues" evidence="2">
    <location>
        <begin position="2203"/>
        <end position="2217"/>
    </location>
</feature>
<feature type="compositionally biased region" description="Polar residues" evidence="2">
    <location>
        <begin position="1512"/>
        <end position="1541"/>
    </location>
</feature>
<feature type="region of interest" description="Disordered" evidence="2">
    <location>
        <begin position="3545"/>
        <end position="3929"/>
    </location>
</feature>
<feature type="compositionally biased region" description="Polar residues" evidence="2">
    <location>
        <begin position="1451"/>
        <end position="1462"/>
    </location>
</feature>
<feature type="compositionally biased region" description="Low complexity" evidence="2">
    <location>
        <begin position="3131"/>
        <end position="3143"/>
    </location>
</feature>
<feature type="compositionally biased region" description="Basic and acidic residues" evidence="2">
    <location>
        <begin position="1303"/>
        <end position="1319"/>
    </location>
</feature>
<feature type="domain" description="HP" evidence="3">
    <location>
        <begin position="4937"/>
        <end position="5000"/>
    </location>
</feature>
<feature type="compositionally biased region" description="Basic and acidic residues" evidence="2">
    <location>
        <begin position="737"/>
        <end position="762"/>
    </location>
</feature>
<feature type="compositionally biased region" description="Polar residues" evidence="2">
    <location>
        <begin position="2011"/>
        <end position="2022"/>
    </location>
</feature>
<feature type="compositionally biased region" description="Polar residues" evidence="2">
    <location>
        <begin position="494"/>
        <end position="505"/>
    </location>
</feature>
<feature type="compositionally biased region" description="Basic and acidic residues" evidence="2">
    <location>
        <begin position="1061"/>
        <end position="1080"/>
    </location>
</feature>
<proteinExistence type="inferred from homology"/>
<feature type="compositionally biased region" description="Low complexity" evidence="2">
    <location>
        <begin position="1352"/>
        <end position="1364"/>
    </location>
</feature>
<feature type="region of interest" description="Disordered" evidence="2">
    <location>
        <begin position="2355"/>
        <end position="2395"/>
    </location>
</feature>
<evidence type="ECO:0000313" key="5">
    <source>
        <dbReference type="Proteomes" id="UP000242188"/>
    </source>
</evidence>
<dbReference type="Proteomes" id="UP000242188">
    <property type="component" value="Unassembled WGS sequence"/>
</dbReference>
<dbReference type="EMBL" id="NEDP02002292">
    <property type="protein sequence ID" value="OWF51322.1"/>
    <property type="molecule type" value="Genomic_DNA"/>
</dbReference>
<feature type="compositionally biased region" description="Basic and acidic residues" evidence="2">
    <location>
        <begin position="1412"/>
        <end position="1424"/>
    </location>
</feature>
<evidence type="ECO:0000256" key="2">
    <source>
        <dbReference type="SAM" id="MobiDB-lite"/>
    </source>
</evidence>
<gene>
    <name evidence="4" type="ORF">KP79_PYT24675</name>
</gene>
<dbReference type="SMART" id="SM00262">
    <property type="entry name" value="GEL"/>
    <property type="match status" value="4"/>
</dbReference>
<dbReference type="GO" id="GO:0051014">
    <property type="term" value="P:actin filament severing"/>
    <property type="evidence" value="ECO:0007669"/>
    <property type="project" value="TreeGrafter"/>
</dbReference>
<feature type="region of interest" description="Disordered" evidence="2">
    <location>
        <begin position="1"/>
        <end position="863"/>
    </location>
</feature>
<dbReference type="InterPro" id="IPR003128">
    <property type="entry name" value="Villin_headpiece"/>
</dbReference>
<feature type="compositionally biased region" description="Basic and acidic residues" evidence="2">
    <location>
        <begin position="176"/>
        <end position="221"/>
    </location>
</feature>
<feature type="compositionally biased region" description="Polar residues" evidence="2">
    <location>
        <begin position="1425"/>
        <end position="1436"/>
    </location>
</feature>
<feature type="compositionally biased region" description="Polar residues" evidence="2">
    <location>
        <begin position="2324"/>
        <end position="2337"/>
    </location>
</feature>
<reference evidence="4 5" key="1">
    <citation type="journal article" date="2017" name="Nat. Ecol. Evol.">
        <title>Scallop genome provides insights into evolution of bilaterian karyotype and development.</title>
        <authorList>
            <person name="Wang S."/>
            <person name="Zhang J."/>
            <person name="Jiao W."/>
            <person name="Li J."/>
            <person name="Xun X."/>
            <person name="Sun Y."/>
            <person name="Guo X."/>
            <person name="Huan P."/>
            <person name="Dong B."/>
            <person name="Zhang L."/>
            <person name="Hu X."/>
            <person name="Sun X."/>
            <person name="Wang J."/>
            <person name="Zhao C."/>
            <person name="Wang Y."/>
            <person name="Wang D."/>
            <person name="Huang X."/>
            <person name="Wang R."/>
            <person name="Lv J."/>
            <person name="Li Y."/>
            <person name="Zhang Z."/>
            <person name="Liu B."/>
            <person name="Lu W."/>
            <person name="Hui Y."/>
            <person name="Liang J."/>
            <person name="Zhou Z."/>
            <person name="Hou R."/>
            <person name="Li X."/>
            <person name="Liu Y."/>
            <person name="Li H."/>
            <person name="Ning X."/>
            <person name="Lin Y."/>
            <person name="Zhao L."/>
            <person name="Xing Q."/>
            <person name="Dou J."/>
            <person name="Li Y."/>
            <person name="Mao J."/>
            <person name="Guo H."/>
            <person name="Dou H."/>
            <person name="Li T."/>
            <person name="Mu C."/>
            <person name="Jiang W."/>
            <person name="Fu Q."/>
            <person name="Fu X."/>
            <person name="Miao Y."/>
            <person name="Liu J."/>
            <person name="Yu Q."/>
            <person name="Li R."/>
            <person name="Liao H."/>
            <person name="Li X."/>
            <person name="Kong Y."/>
            <person name="Jiang Z."/>
            <person name="Chourrout D."/>
            <person name="Li R."/>
            <person name="Bao Z."/>
        </authorList>
    </citation>
    <scope>NUCLEOTIDE SEQUENCE [LARGE SCALE GENOMIC DNA]</scope>
    <source>
        <strain evidence="4 5">PY_sf001</strain>
    </source>
</reference>
<feature type="compositionally biased region" description="Basic and acidic residues" evidence="2">
    <location>
        <begin position="112"/>
        <end position="131"/>
    </location>
</feature>
<dbReference type="SUPFAM" id="SSF55753">
    <property type="entry name" value="Actin depolymerizing proteins"/>
    <property type="match status" value="5"/>
</dbReference>
<dbReference type="InterPro" id="IPR007122">
    <property type="entry name" value="Villin/Gelsolin"/>
</dbReference>
<feature type="region of interest" description="Disordered" evidence="2">
    <location>
        <begin position="2732"/>
        <end position="2751"/>
    </location>
</feature>
<dbReference type="GO" id="GO:0005737">
    <property type="term" value="C:cytoplasm"/>
    <property type="evidence" value="ECO:0007669"/>
    <property type="project" value="TreeGrafter"/>
</dbReference>
<feature type="compositionally biased region" description="Polar residues" evidence="2">
    <location>
        <begin position="3545"/>
        <end position="3554"/>
    </location>
</feature>
<feature type="compositionally biased region" description="Polar residues" evidence="2">
    <location>
        <begin position="957"/>
        <end position="968"/>
    </location>
</feature>
<feature type="compositionally biased region" description="Basic and acidic residues" evidence="2">
    <location>
        <begin position="299"/>
        <end position="366"/>
    </location>
</feature>
<feature type="compositionally biased region" description="Basic and acidic residues" evidence="2">
    <location>
        <begin position="1467"/>
        <end position="1476"/>
    </location>
</feature>
<feature type="compositionally biased region" description="Low complexity" evidence="2">
    <location>
        <begin position="811"/>
        <end position="825"/>
    </location>
</feature>
<feature type="compositionally biased region" description="Polar residues" evidence="2">
    <location>
        <begin position="3804"/>
        <end position="3825"/>
    </location>
</feature>
<feature type="compositionally biased region" description="Polar residues" evidence="2">
    <location>
        <begin position="1495"/>
        <end position="1504"/>
    </location>
</feature>
<feature type="region of interest" description="Disordered" evidence="2">
    <location>
        <begin position="3357"/>
        <end position="3451"/>
    </location>
</feature>
<dbReference type="Gene3D" id="3.40.20.10">
    <property type="entry name" value="Severin"/>
    <property type="match status" value="5"/>
</dbReference>
<protein>
    <submittedName>
        <fullName evidence="4">Supervillin</fullName>
    </submittedName>
</protein>
<feature type="region of interest" description="Disordered" evidence="2">
    <location>
        <begin position="3463"/>
        <end position="3484"/>
    </location>
</feature>
<dbReference type="OrthoDB" id="28894at2759"/>
<dbReference type="Pfam" id="PF02209">
    <property type="entry name" value="VHP"/>
    <property type="match status" value="1"/>
</dbReference>
<feature type="compositionally biased region" description="Basic and acidic residues" evidence="2">
    <location>
        <begin position="2023"/>
        <end position="2039"/>
    </location>
</feature>
<feature type="compositionally biased region" description="Polar residues" evidence="2">
    <location>
        <begin position="55"/>
        <end position="64"/>
    </location>
</feature>
<sequence length="5000" mass="554498">MSRYGRSYDSSYTPRNYDSSSRSYDVGSRSRDLGASSRYDTSSSTGSYGSDLSRQYGTDCNLESGQGYDSGRGLDSGRSYDTSGPSSYDSRGYISPRTGSSDLGYSSSLRYGRSDYSDRSTDVTLRDKPKEEDPDPPGVRRRYQGSKFKDQDAPLGQNHGVNKDDDLALYKASYRRYRDSYGEEDKSDSDRGSLTSSRRESEERDPIAEIKRKYQRKKPDTISENEATLSLSKTDKVEPSQSALMDRLGSSGQSFLSPKGGVQRSQSERDAKADPVVMEQTGTVDAEVDTMPIWRKRRLEREQRRRDFLDMSENKSKEREKLKEEIENQEKDSAYSLKSESRIGDKSESKTETARDRLQRLKDVKMPPKSSSVDSGEEGTSLDSSEGKRMFSAEAMKKILLQRDSPLLRTKYAEAKRKKELEKEGSREETPIPSTDIKTDKRESVISPLSFKADRIKDSEFSRTSSRFGSTQSQESPLSSLEKRYSDRELKDSSALTDRTTSRLGSDSDGKSSRLGSDSKPLTLEQRIAARIGQDSYKPSPRGGREEMTTIPDSRIISPLNRSQSARAPIDHDFGTDKILPQTDPKLSSSLSRSHSSRDEKDGFRLGMVSEKRYPSRDPSDSSIGARSVSDTRSVSSSSSLDMRSASTSSMDAKLRTASSSSDTSSVFVDNKYSVKPTLSSIDQKSSERKLSSRDEREREYGSTSYGTKSTASSDLRSSKVASQADQQKTGSIMSDKYLERKKIEDVPKGRESNDMRSKYMDVLKTSEITSKKVERSLEQGKQLDKERVTAKNESTAEAPRPVPAERLSKKLSTSSVSSDKAATVIGEQVKSPSVSSTEEVSGEGEKRKSTEIKRHKGLKERLQEKDKIRLKMLESVKQKQEQKAKLDDKTSDIDVTVTAKVTSVDISATNSKNNQGVNVTQRSLRTNVSQSGIESKPSQETVSVRTNIAYNKDVTSRNSFKSDNSTKQPDKKNAQNLDRTPSSKQKTTPKVDMKTATKVDTKSATKVNTETAPKVDREITSEGQTKDDESMKSLEEARCIKPSDLKSRKIKHYVRSKSSHLQEDVVNERPETEVEKTQEVTESGPKAHRPYGQIKAKTTDIASLLDKGQDETVSTSNGITKEEEVDNQSSAELSRMERIALYKDERRRQLAFIAAKFGDSDKKSDDIKMSEIVPSLFHTAASRNNGSNEDISTLARSRSVKESSPQKTVPSMISRCSSLRDGSPRLTASPERDTQDGKAYLASKFSKFRERFNEDDISNTAEEDAQRKAGPPEKELSSLEIRRQRLLYGESQFDSGKLLAVKPEEKLEKQDSTEDDKPLKRRRQLPNIPAALGGTPDPQLFDKDGEDDTDSPGQSSSSSGPSPATVITASGAEAVLTDTSKAKSESVAIKPTMSQQSETVATKQMLPHTVKLSEKDTVEDSKRSSTLTVQQNVDSVKSYGQKAKTDQSTKKSPYQRSSVRSIQEMLGEKPEDSGKESSASGIETAPQPSERKVTLSSSVQRQSSLDKKQEIPTQKSALEVKTVQSKVTQEAVSQDKQNISVAKDGSQKPVTDRVKDGTTVVKSQLVTSKSNNLEVKSEASDQTVIPPSKPQTASTRNVQQPVTVQSKAKDVKPTMSVQSTAKDVKPVVSVQSTAKDVKPVVSVQSKAKDVKPLVSVQSKVKDVKPVVSVQSTAKDVKPVVSVQSKGKDVKPVVSVQSKAKDVKPVVYVQSKAKDVKPVVSVQSKAKDVKPVVSVQSKVKDVKPVVSVQSKAKDVKPVVSVQSKVKDVKPVVSVQSKAKDVKPVVSVQSKAKDVKPVVSVQSTAKDVKPVVSVQSTAKDVKPTMSVHSTAKDMKPVVSVQSTAKDVKPVVSVQSTAKDVKPAVSVQSTTKDVKPAVSVQSTTKEVKPVVSVQSTAKDVKPVASVQALEVNQVASSVKPMVSTTQMQVKSTEAKNEQKVLASRRSPDKRVIASAKEVVRSSDRKTPSLEATEAKDKVSPVLPEPDDITKSSKGSHKSVNSGQEKVPVKAKAVSTTTVSVSAKQIETKTMDSFKKGKDTRSSHVQPQMVEASAVLSKPKEGPKTSGMVETPSSTQQSIPSSASSLNEEESKTMSSRRLERSSSRERKSAERQVATDAKLKLEARIQKKMEERARLHERGPERKYQKPSEGDKSQSVTATERKHGSSDDSSSKEKGRSRRMLKKTGEKAAEYRRSRSVGERDSKSSRTPFTGRTPVQNVTPLDIKQLLAKSPDFNLDDLLIDNAEYLSDSEVLAKAMSKEGGSDTSRDKKPGSKVKRVLRKKDWQRSKSDTSQMMAIAESKRLGKVGDGGLELPDNRQKQSAAEAADNSTIAVQSSQTEQVSPITVCTKSQQSSYLTRETQSFVKPRKSPVEAFTKQSSEKSSDMDTKVSSIEKVKVDESESRSIIKTSFTDSFAKSGLIQEATNMDKEVPVGGLRVTTTDSDSSSKVQRSSSDRKRRKDKSAARKSALNAPHASVADVGRKALEDRVEDRSSSSKDESTSSEYQSAKSGVSSRYPLHTPQHGLNSARPSNSHTDEHAQPRSSVLDKLLPSRFNIPSKVSSGISMFSSESDRSRDNSVTNKQVEDINKSPKRIARQKDFSSLLQKFSSSEQSSSESEPAPVSPRRKFSLRRQEACAVTSSDESNTERSRRTPERTQSLRVRNSPVPEGRGISTVQRSGSFKSDFMRRHSPSPTERVPLLAVAAEKSDDAWNEHMDKPSPELAAVLSKRQEVVTVQQREGEQLEREKITDKSVEKDSSRKYVPGVSENIVDTEVAAILNSRRKEMDVMATEVLAPSHMTLSEKSVVQPSKSDISQTKFISSVQSSKVISGEGSLSQPKSQQDINKVSSRAIEDIIKMERGSPDGESTVRMDISAIDTSLAVLGRVTAEMDHICESSGDLQFQSSDQKLTSSLSTLHVESPADVAQFISSVQRDTALPSSDKVVPPQEQPAAKKVTAKVIHRAAIEKSKEISKPMVKAVIEGPKRETTDGDIEGRLSPFRDRVSSAGKKIQPSTSFSLKRTQSLGKVDISEQKLRGILKRTPSLKQTSGVIVDVELASILERRRAQEGDEEDEGDTMAISVTEDIKETYRRERKHRGDSIDDEENDTTRQPRGVSMAERIYNMQTRLEEIKSCPVTPKTKSGTTTPKFSFKRGESLTPKTSASFDFSSDQPSVSGELLMEKLSSLADKGKSVTSKRKQFQDSKRDDWRRRTQPVTLEEIQEADSLESVRAFRAEVLRKASTNVFQQHQKPKSLPTKKTEFPHPYHRLKPKKSRKDRHKTLPITAAELSAIPEGQTGELVTFRTKKDSNGNRDSKTDSGILSDVEVDSQIWDKMSDSLRSLSLETDLNEDDPARLSVSAKASLFKQQIEEKSKSASGAKRYIDRKKRERSRTQPVTEDEVKIAATMGDEGTEGTEERVEKADGEKKDYKKEEKEDDKEKDGGKPQAGNESDEGDVSRCSLAEKVKLFSNLKEQEKKAPSKAPVLRRRNRKVASRFNTQPVTIEEVEKAAEYRISPLAMSLVKPPDPELLKTLPIQAQRDLIAQHAEICLSTPTSRSSSRHGSMMDLAVGGSQKGSTSDLGAKSQTGSAVDIGKGSAPDLRKESQKGSSSDVRNVSTPDLSQDKGVQLSDSTKDSKDVKSILKSDMKSPEREIRGILKPDVEKEKESHEEPKSILKLQEADTSTTKASEEPNSVLKTEDSGRLATVADEQGGILRHSDENVVAKKADENTKSIMKHESQVDRIKDVEEKATRDGSEERSEPRGILKKESSFELKKTEPDKSVLRKGPAKDSPFLSELRGILKKDSSEESIEVTSAEETLEVSSAHEQVSTPIVENGTLKKTTDGEKSDVADTESLVRKKGRDKKQAERYLTQPAEITTPNKSPETPHRKYTGRHKTQPITPEEKKLAEDRQEGSNSSIKDRLSALKKSGDEEWRKRVSKSIDFDSPVDVKGRAASPVEVKLREKRSLSPVGRPSSIADRLCQIKSSQEGWKGRVEETDAKKFTVAHKIAGQVEDSPLVSKLKRLTKRESDSESGSELTSPSTPSKEWPKIPFPTTLVSGPPVVDVAMEIKAEEEEEEDKGPVKVSVPQQDNLESFFITKSTELIIKNEKVQVEVDTFDDLFIEANDILTTTRKIRPKRKHSARSKNPLKTMSLNLEVKSEYEEVKVGYAEQELKRQKTAQFSKEAGFAQEALAGLASKENFSKVSLRKTAEQATSGTSRLEPYKDLMLLHVKGRRRVQTRLVEPVAMSINSGDCYVLVTPDKALTWIGEYCNVIEKAKAADVASMIVQKKDMGCKGATAVGSVEEARQHLGTGKQFWAALGGQKEIAPVGPTEEDELYENHIVETNMVYHLKDNTLQPYQEYWGTVPKYEMLKKDQVLIFDYGTEFYIWQGKAVKPDQRKLAVKLARQLWDKGYDYSSCAINPLCLKLEEEGGLPVKNSVRPSWTLFGKVNQNMETALFKEKFSDWPDSSRLIRCKSQTDLAGNKVDLVELKPYDAKLMIPVDSKPVSLLLEGSHVGRGVRWFEDMEGFTREQSIITKGVTVWHVLEYDHFKMPDLSFGQFHDGDTYVVRWQYMITQAGMKGLKGNQVRRSQVGRERCAYFFWQGRNSTINEKGASALMTVELDEERGPQIRVDEAKEMPCFLNLFGGKMVIHIGKREEEDSNTQGCWRFYCVRNDSTNEACLVEIQAGMECLRSRSSFILVNVNSGLLYLWHGAKCPEHVRVLIKAAVDNLKAKCPLEVGLHDKAEIYVIELEEGAERDDFLKVMGSDGTDRTMYHSLLLDRKPHDHTVRLFHMSSVSGVFEVHEIQNPSRTPDLVCPYPFLQSDLYKASQPALFLVDNHHTVFLWHGWWPEGDAEVDNVITGSAQARFNVDRKCAIDTVLHYCQEKNPDNPPSAYAVHAGLEPTCFTNVFPYWEVDESVNTINLREGKTDGEMVSLHDILEKMTKACYTFVELQERPLPDGVDPLKLEKYLIDEEFEETLGMTKDAFYALPKWQQHQLKKDVDLF</sequence>
<dbReference type="GO" id="GO:0015629">
    <property type="term" value="C:actin cytoskeleton"/>
    <property type="evidence" value="ECO:0007669"/>
    <property type="project" value="TreeGrafter"/>
</dbReference>
<feature type="region of interest" description="Disordered" evidence="2">
    <location>
        <begin position="1182"/>
        <end position="1239"/>
    </location>
</feature>
<feature type="compositionally biased region" description="Polar residues" evidence="2">
    <location>
        <begin position="222"/>
        <end position="232"/>
    </location>
</feature>
<feature type="region of interest" description="Disordered" evidence="2">
    <location>
        <begin position="4012"/>
        <end position="4046"/>
    </location>
</feature>
<feature type="compositionally biased region" description="Polar residues" evidence="2">
    <location>
        <begin position="3567"/>
        <end position="3581"/>
    </location>
</feature>
<feature type="compositionally biased region" description="Polar residues" evidence="2">
    <location>
        <begin position="2519"/>
        <end position="2529"/>
    </location>
</feature>
<dbReference type="GO" id="GO:0051015">
    <property type="term" value="F:actin filament binding"/>
    <property type="evidence" value="ECO:0007669"/>
    <property type="project" value="InterPro"/>
</dbReference>
<feature type="region of interest" description="Disordered" evidence="2">
    <location>
        <begin position="1925"/>
        <end position="2219"/>
    </location>
</feature>
<feature type="compositionally biased region" description="Polar residues" evidence="2">
    <location>
        <begin position="8"/>
        <end position="17"/>
    </location>
</feature>
<feature type="compositionally biased region" description="Basic residues" evidence="2">
    <location>
        <begin position="3258"/>
        <end position="3272"/>
    </location>
</feature>
<feature type="compositionally biased region" description="Basic and acidic residues" evidence="2">
    <location>
        <begin position="2086"/>
        <end position="2108"/>
    </location>
</feature>
<feature type="compositionally biased region" description="Basic and acidic residues" evidence="2">
    <location>
        <begin position="685"/>
        <end position="701"/>
    </location>
</feature>
<dbReference type="PANTHER" id="PTHR11977">
    <property type="entry name" value="VILLIN"/>
    <property type="match status" value="1"/>
</dbReference>
<dbReference type="InterPro" id="IPR029006">
    <property type="entry name" value="ADF-H/Gelsolin-like_dom_sf"/>
</dbReference>
<keyword evidence="5" id="KW-1185">Reference proteome</keyword>
<feature type="region of interest" description="Disordered" evidence="2">
    <location>
        <begin position="3293"/>
        <end position="3320"/>
    </location>
</feature>
<dbReference type="GO" id="GO:0051016">
    <property type="term" value="P:barbed-end actin filament capping"/>
    <property type="evidence" value="ECO:0007669"/>
    <property type="project" value="TreeGrafter"/>
</dbReference>
<dbReference type="InterPro" id="IPR036886">
    <property type="entry name" value="Villin_headpiece_dom_sf"/>
</dbReference>
<feature type="region of interest" description="Disordered" evidence="2">
    <location>
        <begin position="3181"/>
        <end position="3204"/>
    </location>
</feature>
<feature type="compositionally biased region" description="Basic and acidic residues" evidence="2">
    <location>
        <begin position="3298"/>
        <end position="3310"/>
    </location>
</feature>
<feature type="compositionally biased region" description="Basic and acidic residues" evidence="2">
    <location>
        <begin position="452"/>
        <end position="461"/>
    </location>
</feature>
<comment type="similarity">
    <text evidence="1">Belongs to the villin/gelsolin family.</text>
</comment>
<feature type="compositionally biased region" description="Polar residues" evidence="2">
    <location>
        <begin position="4025"/>
        <end position="4037"/>
    </location>
</feature>
<organism evidence="4 5">
    <name type="scientific">Mizuhopecten yessoensis</name>
    <name type="common">Japanese scallop</name>
    <name type="synonym">Patinopecten yessoensis</name>
    <dbReference type="NCBI Taxonomy" id="6573"/>
    <lineage>
        <taxon>Eukaryota</taxon>
        <taxon>Metazoa</taxon>
        <taxon>Spiralia</taxon>
        <taxon>Lophotrochozoa</taxon>
        <taxon>Mollusca</taxon>
        <taxon>Bivalvia</taxon>
        <taxon>Autobranchia</taxon>
        <taxon>Pteriomorphia</taxon>
        <taxon>Pectinida</taxon>
        <taxon>Pectinoidea</taxon>
        <taxon>Pectinidae</taxon>
        <taxon>Mizuhopecten</taxon>
    </lineage>
</organism>